<dbReference type="Proteomes" id="UP000012073">
    <property type="component" value="Unassembled WGS sequence"/>
</dbReference>
<feature type="compositionally biased region" description="Acidic residues" evidence="1">
    <location>
        <begin position="146"/>
        <end position="169"/>
    </location>
</feature>
<evidence type="ECO:0000256" key="1">
    <source>
        <dbReference type="SAM" id="MobiDB-lite"/>
    </source>
</evidence>
<dbReference type="EMBL" id="HG001733">
    <property type="protein sequence ID" value="CDF35501.1"/>
    <property type="molecule type" value="Genomic_DNA"/>
</dbReference>
<organism evidence="2 3">
    <name type="scientific">Chondrus crispus</name>
    <name type="common">Carrageen Irish moss</name>
    <name type="synonym">Polymorpha crispa</name>
    <dbReference type="NCBI Taxonomy" id="2769"/>
    <lineage>
        <taxon>Eukaryota</taxon>
        <taxon>Rhodophyta</taxon>
        <taxon>Florideophyceae</taxon>
        <taxon>Rhodymeniophycidae</taxon>
        <taxon>Gigartinales</taxon>
        <taxon>Gigartinaceae</taxon>
        <taxon>Chondrus</taxon>
    </lineage>
</organism>
<evidence type="ECO:0000313" key="3">
    <source>
        <dbReference type="Proteomes" id="UP000012073"/>
    </source>
</evidence>
<feature type="compositionally biased region" description="Polar residues" evidence="1">
    <location>
        <begin position="209"/>
        <end position="230"/>
    </location>
</feature>
<gene>
    <name evidence="2" type="ORF">CHC_T00003834001</name>
</gene>
<feature type="region of interest" description="Disordered" evidence="1">
    <location>
        <begin position="128"/>
        <end position="253"/>
    </location>
</feature>
<keyword evidence="3" id="KW-1185">Reference proteome</keyword>
<dbReference type="AlphaFoldDB" id="R7QDJ3"/>
<dbReference type="GeneID" id="17323037"/>
<feature type="region of interest" description="Disordered" evidence="1">
    <location>
        <begin position="50"/>
        <end position="115"/>
    </location>
</feature>
<accession>R7QDJ3</accession>
<dbReference type="Gramene" id="CDF35501">
    <property type="protein sequence ID" value="CDF35501"/>
    <property type="gene ID" value="CHC_T00003834001"/>
</dbReference>
<feature type="compositionally biased region" description="Acidic residues" evidence="1">
    <location>
        <begin position="68"/>
        <end position="77"/>
    </location>
</feature>
<dbReference type="RefSeq" id="XP_005715320.1">
    <property type="nucleotide sequence ID" value="XM_005715263.1"/>
</dbReference>
<evidence type="ECO:0000313" key="2">
    <source>
        <dbReference type="EMBL" id="CDF35501.1"/>
    </source>
</evidence>
<sequence length="253" mass="28374">MTNWAADVAPEYSIGEFVVAAQGLAGNRELKTVMGNFRLAELRQVTGGWEELQEKKKLNRRKRKKINDDDEDEEVEGAVEKQRGDVNNAPKDIDGDQETSPKNDVNALMNDPEVKKRIEMNRKLAMERRRQAAIRAGQAKPAAAEGPEDDFIDPNDCIDQEDIDMDVLDDMNQWHDSQDSGNNRPQAVRIPDKRVDDFNRADAMVQMKASGSQVEENQTAMDSVPQTSEQGDGPGKPVTKKQTSDGNEKEHLR</sequence>
<reference evidence="3" key="1">
    <citation type="journal article" date="2013" name="Proc. Natl. Acad. Sci. U.S.A.">
        <title>Genome structure and metabolic features in the red seaweed Chondrus crispus shed light on evolution of the Archaeplastida.</title>
        <authorList>
            <person name="Collen J."/>
            <person name="Porcel B."/>
            <person name="Carre W."/>
            <person name="Ball S.G."/>
            <person name="Chaparro C."/>
            <person name="Tonon T."/>
            <person name="Barbeyron T."/>
            <person name="Michel G."/>
            <person name="Noel B."/>
            <person name="Valentin K."/>
            <person name="Elias M."/>
            <person name="Artiguenave F."/>
            <person name="Arun A."/>
            <person name="Aury J.M."/>
            <person name="Barbosa-Neto J.F."/>
            <person name="Bothwell J.H."/>
            <person name="Bouget F.Y."/>
            <person name="Brillet L."/>
            <person name="Cabello-Hurtado F."/>
            <person name="Capella-Gutierrez S."/>
            <person name="Charrier B."/>
            <person name="Cladiere L."/>
            <person name="Cock J.M."/>
            <person name="Coelho S.M."/>
            <person name="Colleoni C."/>
            <person name="Czjzek M."/>
            <person name="Da Silva C."/>
            <person name="Delage L."/>
            <person name="Denoeud F."/>
            <person name="Deschamps P."/>
            <person name="Dittami S.M."/>
            <person name="Gabaldon T."/>
            <person name="Gachon C.M."/>
            <person name="Groisillier A."/>
            <person name="Herve C."/>
            <person name="Jabbari K."/>
            <person name="Katinka M."/>
            <person name="Kloareg B."/>
            <person name="Kowalczyk N."/>
            <person name="Labadie K."/>
            <person name="Leblanc C."/>
            <person name="Lopez P.J."/>
            <person name="McLachlan D.H."/>
            <person name="Meslet-Cladiere L."/>
            <person name="Moustafa A."/>
            <person name="Nehr Z."/>
            <person name="Nyvall Collen P."/>
            <person name="Panaud O."/>
            <person name="Partensky F."/>
            <person name="Poulain J."/>
            <person name="Rensing S.A."/>
            <person name="Rousvoal S."/>
            <person name="Samson G."/>
            <person name="Symeonidi A."/>
            <person name="Weissenbach J."/>
            <person name="Zambounis A."/>
            <person name="Wincker P."/>
            <person name="Boyen C."/>
        </authorList>
    </citation>
    <scope>NUCLEOTIDE SEQUENCE [LARGE SCALE GENOMIC DNA]</scope>
    <source>
        <strain evidence="3">cv. Stackhouse</strain>
    </source>
</reference>
<dbReference type="KEGG" id="ccp:CHC_T00003834001"/>
<dbReference type="OrthoDB" id="10568053at2759"/>
<proteinExistence type="predicted"/>
<feature type="compositionally biased region" description="Basic and acidic residues" evidence="1">
    <location>
        <begin position="242"/>
        <end position="253"/>
    </location>
</feature>
<protein>
    <submittedName>
        <fullName evidence="2">Uncharacterized protein</fullName>
    </submittedName>
</protein>
<name>R7QDJ3_CHOCR</name>
<feature type="compositionally biased region" description="Basic and acidic residues" evidence="1">
    <location>
        <begin position="190"/>
        <end position="200"/>
    </location>
</feature>